<dbReference type="Pfam" id="PF14590">
    <property type="entry name" value="DUF4447"/>
    <property type="match status" value="1"/>
</dbReference>
<dbReference type="InterPro" id="IPR010982">
    <property type="entry name" value="Lambda_DNA-bd_dom_sf"/>
</dbReference>
<accession>A0A382TI10</accession>
<dbReference type="AlphaFoldDB" id="A0A382TI10"/>
<name>A0A382TI10_9ZZZZ</name>
<evidence type="ECO:0000313" key="1">
    <source>
        <dbReference type="EMBL" id="SVD21405.1"/>
    </source>
</evidence>
<dbReference type="InterPro" id="IPR027910">
    <property type="entry name" value="YdiL_sf"/>
</dbReference>
<proteinExistence type="predicted"/>
<gene>
    <name evidence="1" type="ORF">METZ01_LOCUS374259</name>
</gene>
<organism evidence="1">
    <name type="scientific">marine metagenome</name>
    <dbReference type="NCBI Taxonomy" id="408172"/>
    <lineage>
        <taxon>unclassified sequences</taxon>
        <taxon>metagenomes</taxon>
        <taxon>ecological metagenomes</taxon>
    </lineage>
</organism>
<dbReference type="InterPro" id="IPR027909">
    <property type="entry name" value="DUF4447"/>
</dbReference>
<dbReference type="GO" id="GO:0003677">
    <property type="term" value="F:DNA binding"/>
    <property type="evidence" value="ECO:0007669"/>
    <property type="project" value="InterPro"/>
</dbReference>
<protein>
    <submittedName>
        <fullName evidence="1">Uncharacterized protein</fullName>
    </submittedName>
</protein>
<dbReference type="Gene3D" id="1.10.3100.10">
    <property type="entry name" value="Putative cytoplasmic protein"/>
    <property type="match status" value="1"/>
</dbReference>
<reference evidence="1" key="1">
    <citation type="submission" date="2018-05" db="EMBL/GenBank/DDBJ databases">
        <authorList>
            <person name="Lanie J.A."/>
            <person name="Ng W.-L."/>
            <person name="Kazmierczak K.M."/>
            <person name="Andrzejewski T.M."/>
            <person name="Davidsen T.M."/>
            <person name="Wayne K.J."/>
            <person name="Tettelin H."/>
            <person name="Glass J.I."/>
            <person name="Rusch D."/>
            <person name="Podicherti R."/>
            <person name="Tsui H.-C.T."/>
            <person name="Winkler M.E."/>
        </authorList>
    </citation>
    <scope>NUCLEOTIDE SEQUENCE</scope>
</reference>
<dbReference type="SUPFAM" id="SSF47413">
    <property type="entry name" value="lambda repressor-like DNA-binding domains"/>
    <property type="match status" value="1"/>
</dbReference>
<sequence>MSKDEFRQLRANLGMSRIECAKYLGLSSAEDIILFENGTSDIKPEYTKILAVLDSKIETAVILEVDLFSQSAERNVILVRFLTDDEFALYEPEFFDELGSASVHGAFVRRTKRAIERIGGEVTVAYMDSEFYQTWLSVNDFDDSREIRVTWVRQQIRGLAK</sequence>
<dbReference type="EMBL" id="UINC01136561">
    <property type="protein sequence ID" value="SVD21405.1"/>
    <property type="molecule type" value="Genomic_DNA"/>
</dbReference>